<evidence type="ECO:0000256" key="2">
    <source>
        <dbReference type="ARBA" id="ARBA00022448"/>
    </source>
</evidence>
<feature type="transmembrane region" description="Helical" evidence="7">
    <location>
        <begin position="375"/>
        <end position="396"/>
    </location>
</feature>
<keyword evidence="4 7" id="KW-0812">Transmembrane</keyword>
<feature type="transmembrane region" description="Helical" evidence="7">
    <location>
        <begin position="21"/>
        <end position="42"/>
    </location>
</feature>
<dbReference type="EMBL" id="PDJE01000001">
    <property type="protein sequence ID" value="PFG30509.1"/>
    <property type="molecule type" value="Genomic_DNA"/>
</dbReference>
<dbReference type="Gene3D" id="1.20.1250.20">
    <property type="entry name" value="MFS general substrate transporter like domains"/>
    <property type="match status" value="1"/>
</dbReference>
<accession>A0A2A9DX73</accession>
<dbReference type="PROSITE" id="PS00216">
    <property type="entry name" value="SUGAR_TRANSPORT_1"/>
    <property type="match status" value="1"/>
</dbReference>
<sequence length="402" mass="40961">MTTTKPLPVAPAASPRRRTTFVFAASSIAALLVAASALTPFYPGLEHELDITALGVSLIFAVYAIMLLAALVTAGAISDHVGRRPVISIGFSLLAVSMLMVAFVDSAPMLFAARALQGAASGLLTPALSALLLDATAADRPQRGSLLNSIMPGTGLAIGALAGGIACAFLVPGLPITFAALAVLYAVIAVMVWRVPEFTSRTPGALRSLIPRVTVPLKARRLFLISAPALMATWATGGLFFSLGPSIILERLHSDSPLLQGAIVAILPAAGAAAVLLLRRRSARSVALTGTVSLAIGTTMALVALAADTVAGYVLSVIITGIGFGASFSGVIGSLAPKAEPHTRAGLFAAIYVTSYLSFGVPTVAAGFLASISSVSFTSLAYGIAVIALALISTTARVRSRE</sequence>
<feature type="transmembrane region" description="Helical" evidence="7">
    <location>
        <begin position="177"/>
        <end position="195"/>
    </location>
</feature>
<protein>
    <submittedName>
        <fullName evidence="9">MFS transporter</fullName>
    </submittedName>
</protein>
<feature type="transmembrane region" description="Helical" evidence="7">
    <location>
        <begin position="313"/>
        <end position="335"/>
    </location>
</feature>
<evidence type="ECO:0000256" key="4">
    <source>
        <dbReference type="ARBA" id="ARBA00022692"/>
    </source>
</evidence>
<evidence type="ECO:0000256" key="3">
    <source>
        <dbReference type="ARBA" id="ARBA00022475"/>
    </source>
</evidence>
<dbReference type="RefSeq" id="WP_098406958.1">
    <property type="nucleotide sequence ID" value="NZ_PDJE01000001.1"/>
</dbReference>
<dbReference type="PANTHER" id="PTHR23517:SF3">
    <property type="entry name" value="INTEGRAL MEMBRANE TRANSPORT PROTEIN"/>
    <property type="match status" value="1"/>
</dbReference>
<name>A0A2A9DX73_9MICO</name>
<keyword evidence="10" id="KW-1185">Reference proteome</keyword>
<feature type="domain" description="Major facilitator superfamily (MFS) profile" evidence="8">
    <location>
        <begin position="20"/>
        <end position="402"/>
    </location>
</feature>
<evidence type="ECO:0000313" key="10">
    <source>
        <dbReference type="Proteomes" id="UP000221369"/>
    </source>
</evidence>
<dbReference type="SUPFAM" id="SSF103473">
    <property type="entry name" value="MFS general substrate transporter"/>
    <property type="match status" value="1"/>
</dbReference>
<feature type="transmembrane region" description="Helical" evidence="7">
    <location>
        <begin position="54"/>
        <end position="74"/>
    </location>
</feature>
<evidence type="ECO:0000256" key="5">
    <source>
        <dbReference type="ARBA" id="ARBA00022989"/>
    </source>
</evidence>
<dbReference type="Proteomes" id="UP000221369">
    <property type="component" value="Unassembled WGS sequence"/>
</dbReference>
<keyword evidence="5 7" id="KW-1133">Transmembrane helix</keyword>
<dbReference type="InterPro" id="IPR036259">
    <property type="entry name" value="MFS_trans_sf"/>
</dbReference>
<dbReference type="GO" id="GO:0005886">
    <property type="term" value="C:plasma membrane"/>
    <property type="evidence" value="ECO:0007669"/>
    <property type="project" value="UniProtKB-SubCell"/>
</dbReference>
<feature type="transmembrane region" description="Helical" evidence="7">
    <location>
        <begin position="86"/>
        <end position="104"/>
    </location>
</feature>
<gene>
    <name evidence="9" type="ORF">ATJ78_1442</name>
</gene>
<dbReference type="InterPro" id="IPR005829">
    <property type="entry name" value="Sugar_transporter_CS"/>
</dbReference>
<evidence type="ECO:0000259" key="8">
    <source>
        <dbReference type="PROSITE" id="PS50850"/>
    </source>
</evidence>
<evidence type="ECO:0000313" key="9">
    <source>
        <dbReference type="EMBL" id="PFG30509.1"/>
    </source>
</evidence>
<dbReference type="InterPro" id="IPR011701">
    <property type="entry name" value="MFS"/>
</dbReference>
<evidence type="ECO:0000256" key="1">
    <source>
        <dbReference type="ARBA" id="ARBA00004651"/>
    </source>
</evidence>
<proteinExistence type="predicted"/>
<comment type="subcellular location">
    <subcellularLocation>
        <location evidence="1">Cell membrane</location>
        <topology evidence="1">Multi-pass membrane protein</topology>
    </subcellularLocation>
</comment>
<dbReference type="InterPro" id="IPR050171">
    <property type="entry name" value="MFS_Transporters"/>
</dbReference>
<dbReference type="InterPro" id="IPR020846">
    <property type="entry name" value="MFS_dom"/>
</dbReference>
<feature type="transmembrane region" description="Helical" evidence="7">
    <location>
        <begin position="110"/>
        <end position="133"/>
    </location>
</feature>
<feature type="transmembrane region" description="Helical" evidence="7">
    <location>
        <begin position="285"/>
        <end position="307"/>
    </location>
</feature>
<evidence type="ECO:0000256" key="7">
    <source>
        <dbReference type="SAM" id="Phobius"/>
    </source>
</evidence>
<reference evidence="9 10" key="1">
    <citation type="submission" date="2017-10" db="EMBL/GenBank/DDBJ databases">
        <title>Sequencing the genomes of 1000 actinobacteria strains.</title>
        <authorList>
            <person name="Klenk H.-P."/>
        </authorList>
    </citation>
    <scope>NUCLEOTIDE SEQUENCE [LARGE SCALE GENOMIC DNA]</scope>
    <source>
        <strain evidence="9 10">DSM 21798</strain>
    </source>
</reference>
<keyword evidence="2" id="KW-0813">Transport</keyword>
<dbReference type="GO" id="GO:0022857">
    <property type="term" value="F:transmembrane transporter activity"/>
    <property type="evidence" value="ECO:0007669"/>
    <property type="project" value="InterPro"/>
</dbReference>
<feature type="transmembrane region" description="Helical" evidence="7">
    <location>
        <begin position="347"/>
        <end position="369"/>
    </location>
</feature>
<dbReference type="PANTHER" id="PTHR23517">
    <property type="entry name" value="RESISTANCE PROTEIN MDTM, PUTATIVE-RELATED-RELATED"/>
    <property type="match status" value="1"/>
</dbReference>
<keyword evidence="3" id="KW-1003">Cell membrane</keyword>
<feature type="transmembrane region" description="Helical" evidence="7">
    <location>
        <begin position="258"/>
        <end position="278"/>
    </location>
</feature>
<organism evidence="9 10">
    <name type="scientific">Paramicrobacterium agarici</name>
    <dbReference type="NCBI Taxonomy" id="630514"/>
    <lineage>
        <taxon>Bacteria</taxon>
        <taxon>Bacillati</taxon>
        <taxon>Actinomycetota</taxon>
        <taxon>Actinomycetes</taxon>
        <taxon>Micrococcales</taxon>
        <taxon>Microbacteriaceae</taxon>
        <taxon>Paramicrobacterium</taxon>
    </lineage>
</organism>
<feature type="transmembrane region" description="Helical" evidence="7">
    <location>
        <begin position="222"/>
        <end position="243"/>
    </location>
</feature>
<keyword evidence="6 7" id="KW-0472">Membrane</keyword>
<dbReference type="AlphaFoldDB" id="A0A2A9DX73"/>
<evidence type="ECO:0000256" key="6">
    <source>
        <dbReference type="ARBA" id="ARBA00023136"/>
    </source>
</evidence>
<dbReference type="Pfam" id="PF07690">
    <property type="entry name" value="MFS_1"/>
    <property type="match status" value="1"/>
</dbReference>
<dbReference type="PROSITE" id="PS50850">
    <property type="entry name" value="MFS"/>
    <property type="match status" value="1"/>
</dbReference>
<feature type="transmembrane region" description="Helical" evidence="7">
    <location>
        <begin position="145"/>
        <end position="171"/>
    </location>
</feature>
<comment type="caution">
    <text evidence="9">The sequence shown here is derived from an EMBL/GenBank/DDBJ whole genome shotgun (WGS) entry which is preliminary data.</text>
</comment>